<keyword evidence="4 8" id="KW-0808">Transferase</keyword>
<accession>A0A914YLF7</accession>
<dbReference type="EC" id="2.4.1.-" evidence="8"/>
<evidence type="ECO:0000256" key="5">
    <source>
        <dbReference type="ARBA" id="ARBA00022692"/>
    </source>
</evidence>
<dbReference type="AlphaFoldDB" id="A0A914YLF7"/>
<organism evidence="9 10">
    <name type="scientific">Panagrolaimus superbus</name>
    <dbReference type="NCBI Taxonomy" id="310955"/>
    <lineage>
        <taxon>Eukaryota</taxon>
        <taxon>Metazoa</taxon>
        <taxon>Ecdysozoa</taxon>
        <taxon>Nematoda</taxon>
        <taxon>Chromadorea</taxon>
        <taxon>Rhabditida</taxon>
        <taxon>Tylenchina</taxon>
        <taxon>Panagrolaimomorpha</taxon>
        <taxon>Panagrolaimoidea</taxon>
        <taxon>Panagrolaimidae</taxon>
        <taxon>Panagrolaimus</taxon>
    </lineage>
</organism>
<comment type="subcellular location">
    <subcellularLocation>
        <location evidence="1">Membrane</location>
        <topology evidence="1">Single-pass membrane protein</topology>
    </subcellularLocation>
</comment>
<evidence type="ECO:0000256" key="1">
    <source>
        <dbReference type="ARBA" id="ARBA00004167"/>
    </source>
</evidence>
<evidence type="ECO:0000256" key="7">
    <source>
        <dbReference type="ARBA" id="ARBA00023136"/>
    </source>
</evidence>
<dbReference type="InterPro" id="IPR008166">
    <property type="entry name" value="Glyco_transf_92"/>
</dbReference>
<reference evidence="10" key="1">
    <citation type="submission" date="2022-11" db="UniProtKB">
        <authorList>
            <consortium name="WormBaseParasite"/>
        </authorList>
    </citation>
    <scope>IDENTIFICATION</scope>
</reference>
<evidence type="ECO:0000313" key="10">
    <source>
        <dbReference type="WBParaSite" id="PSU_v2.g19734.t1"/>
    </source>
</evidence>
<keyword evidence="6" id="KW-1133">Transmembrane helix</keyword>
<evidence type="ECO:0000256" key="6">
    <source>
        <dbReference type="ARBA" id="ARBA00022989"/>
    </source>
</evidence>
<evidence type="ECO:0000256" key="2">
    <source>
        <dbReference type="ARBA" id="ARBA00007647"/>
    </source>
</evidence>
<dbReference type="Pfam" id="PF01697">
    <property type="entry name" value="Glyco_transf_92"/>
    <property type="match status" value="1"/>
</dbReference>
<keyword evidence="3 8" id="KW-0328">Glycosyltransferase</keyword>
<proteinExistence type="inferred from homology"/>
<dbReference type="WBParaSite" id="PSU_v2.g19734.t1">
    <property type="protein sequence ID" value="PSU_v2.g19734.t1"/>
    <property type="gene ID" value="PSU_v2.g19734"/>
</dbReference>
<name>A0A914YLF7_9BILA</name>
<dbReference type="PANTHER" id="PTHR21645">
    <property type="entry name" value="GLYCOSYLTRANSFERASE FAMILY 92 PROTEIN"/>
    <property type="match status" value="1"/>
</dbReference>
<keyword evidence="7" id="KW-0472">Membrane</keyword>
<dbReference type="InterPro" id="IPR052012">
    <property type="entry name" value="GTase_92"/>
</dbReference>
<protein>
    <recommendedName>
        <fullName evidence="8">Glycosyltransferase family 92 protein</fullName>
        <ecNumber evidence="8">2.4.1.-</ecNumber>
    </recommendedName>
</protein>
<keyword evidence="5" id="KW-0812">Transmembrane</keyword>
<dbReference type="GO" id="GO:0016020">
    <property type="term" value="C:membrane"/>
    <property type="evidence" value="ECO:0007669"/>
    <property type="project" value="UniProtKB-SubCell"/>
</dbReference>
<evidence type="ECO:0000313" key="9">
    <source>
        <dbReference type="Proteomes" id="UP000887577"/>
    </source>
</evidence>
<dbReference type="Proteomes" id="UP000887577">
    <property type="component" value="Unplaced"/>
</dbReference>
<dbReference type="GO" id="GO:0016757">
    <property type="term" value="F:glycosyltransferase activity"/>
    <property type="evidence" value="ECO:0007669"/>
    <property type="project" value="UniProtKB-UniRule"/>
</dbReference>
<evidence type="ECO:0000256" key="8">
    <source>
        <dbReference type="RuleBase" id="RU366017"/>
    </source>
</evidence>
<dbReference type="PANTHER" id="PTHR21645:SF2">
    <property type="entry name" value="GLYCOSYLTRANSFERASE FAMILY 92 PROTEIN F59C6.8"/>
    <property type="match status" value="1"/>
</dbReference>
<keyword evidence="9" id="KW-1185">Reference proteome</keyword>
<evidence type="ECO:0000256" key="4">
    <source>
        <dbReference type="ARBA" id="ARBA00022679"/>
    </source>
</evidence>
<sequence length="342" mass="39944">MATFIFNSRNLSTKWSRYANFLYSKYPRGITQFIKYIEKWVLIELGNQNDEINPNEHLAWRNQAASHTDCFLKYREAAEFIIVADIDDILFPQLGKRYLDEFRHLSLQYPFAAGFTYNRTHLKVSAHKSPKDFSLPKYLSSLKQTNEWGSGKSVVIPSRVQTVWLHWPIIIEKGYKMINVPNQQNIMLHFTKWNMLNSTFKNELSESDTVITKNEDDAIVDKIIQSINSTNLKINAEKFLSEINAMQIYESLPTNIIYYPLIEKCYFDIFYSKSSNHRLQNVKAYNPESCPGPIKCQLPTFPGISCIVSKRKYLHKFISENLQIHYPSKKDIFQKSDNGCTM</sequence>
<comment type="similarity">
    <text evidence="2 8">Belongs to the glycosyltransferase 92 family.</text>
</comment>
<evidence type="ECO:0000256" key="3">
    <source>
        <dbReference type="ARBA" id="ARBA00022676"/>
    </source>
</evidence>